<feature type="transmembrane region" description="Helical" evidence="6">
    <location>
        <begin position="39"/>
        <end position="67"/>
    </location>
</feature>
<dbReference type="Proteomes" id="UP000226712">
    <property type="component" value="Unassembled WGS sequence"/>
</dbReference>
<feature type="transmembrane region" description="Helical" evidence="6">
    <location>
        <begin position="96"/>
        <end position="118"/>
    </location>
</feature>
<evidence type="ECO:0008006" key="9">
    <source>
        <dbReference type="Google" id="ProtNLM"/>
    </source>
</evidence>
<keyword evidence="5 6" id="KW-0472">Membrane</keyword>
<comment type="similarity">
    <text evidence="2">Belongs to the TMEM19 family.</text>
</comment>
<evidence type="ECO:0000256" key="1">
    <source>
        <dbReference type="ARBA" id="ARBA00004141"/>
    </source>
</evidence>
<evidence type="ECO:0000256" key="5">
    <source>
        <dbReference type="ARBA" id="ARBA00023136"/>
    </source>
</evidence>
<dbReference type="PANTHER" id="PTHR13353">
    <property type="entry name" value="TRANSMEMBRANE PROTEIN 19"/>
    <property type="match status" value="1"/>
</dbReference>
<comment type="subcellular location">
    <subcellularLocation>
        <location evidence="1">Membrane</location>
        <topology evidence="1">Multi-pass membrane protein</topology>
    </subcellularLocation>
</comment>
<dbReference type="GO" id="GO:0016020">
    <property type="term" value="C:membrane"/>
    <property type="evidence" value="ECO:0007669"/>
    <property type="project" value="UniProtKB-SubCell"/>
</dbReference>
<dbReference type="EMBL" id="NZBD01000004">
    <property type="protein sequence ID" value="MAG17972.1"/>
    <property type="molecule type" value="Genomic_DNA"/>
</dbReference>
<dbReference type="InterPro" id="IPR002794">
    <property type="entry name" value="DUF92_TMEM19"/>
</dbReference>
<feature type="transmembrane region" description="Helical" evidence="6">
    <location>
        <begin position="150"/>
        <end position="171"/>
    </location>
</feature>
<proteinExistence type="inferred from homology"/>
<evidence type="ECO:0000256" key="3">
    <source>
        <dbReference type="ARBA" id="ARBA00022692"/>
    </source>
</evidence>
<sequence length="229" mass="23794">MLDAFLPAITTLNISVTILILAAFSFFSHRKKLINTTGIILADIIGIIAFIFGGFLAFLTLVIFYIIAETATKIAKKDLQKHEQRTTSNIIGNSGAAIIALFLGQGIAFFGAISAALADTVSSEIGMLSKKDPVLITSFKKVEKGTDGGITTLGTLAGLGAAILIGTLYYFTISPNGAIAIVIAGILGTLIDSLLGATLERKGILNNTQVNFLASGSGAILAFLLSGIV</sequence>
<comment type="caution">
    <text evidence="7">The sequence shown here is derived from an EMBL/GenBank/DDBJ whole genome shotgun (WGS) entry which is preliminary data.</text>
</comment>
<evidence type="ECO:0000313" key="8">
    <source>
        <dbReference type="Proteomes" id="UP000226712"/>
    </source>
</evidence>
<accession>A0A2D6LP72</accession>
<evidence type="ECO:0000256" key="2">
    <source>
        <dbReference type="ARBA" id="ARBA00009012"/>
    </source>
</evidence>
<keyword evidence="3 6" id="KW-0812">Transmembrane</keyword>
<feature type="transmembrane region" description="Helical" evidence="6">
    <location>
        <begin position="6"/>
        <end position="27"/>
    </location>
</feature>
<evidence type="ECO:0000313" key="7">
    <source>
        <dbReference type="EMBL" id="MAG17972.1"/>
    </source>
</evidence>
<dbReference type="AlphaFoldDB" id="A0A2D6LP72"/>
<feature type="transmembrane region" description="Helical" evidence="6">
    <location>
        <begin position="177"/>
        <end position="198"/>
    </location>
</feature>
<organism evidence="7 8">
    <name type="scientific">Candidatus Iainarchaeum sp</name>
    <dbReference type="NCBI Taxonomy" id="3101447"/>
    <lineage>
        <taxon>Archaea</taxon>
        <taxon>Candidatus Iainarchaeota</taxon>
        <taxon>Candidatus Iainarchaeia</taxon>
        <taxon>Candidatus Iainarchaeales</taxon>
        <taxon>Candidatus Iainarchaeaceae</taxon>
        <taxon>Candidatus Iainarchaeum</taxon>
    </lineage>
</organism>
<keyword evidence="4 6" id="KW-1133">Transmembrane helix</keyword>
<dbReference type="Pfam" id="PF01940">
    <property type="entry name" value="DUF92"/>
    <property type="match status" value="1"/>
</dbReference>
<dbReference type="PANTHER" id="PTHR13353:SF5">
    <property type="entry name" value="TRANSMEMBRANE PROTEIN 19"/>
    <property type="match status" value="1"/>
</dbReference>
<protein>
    <recommendedName>
        <fullName evidence="9">DUF92 domain-containing protein</fullName>
    </recommendedName>
</protein>
<evidence type="ECO:0000256" key="6">
    <source>
        <dbReference type="SAM" id="Phobius"/>
    </source>
</evidence>
<name>A0A2D6LP72_9ARCH</name>
<gene>
    <name evidence="7" type="ORF">CL944_00690</name>
</gene>
<feature type="transmembrane region" description="Helical" evidence="6">
    <location>
        <begin position="210"/>
        <end position="228"/>
    </location>
</feature>
<evidence type="ECO:0000256" key="4">
    <source>
        <dbReference type="ARBA" id="ARBA00022989"/>
    </source>
</evidence>
<reference evidence="8" key="1">
    <citation type="submission" date="2017-09" db="EMBL/GenBank/DDBJ databases">
        <title>The Reconstruction of 2,631 Draft Metagenome-Assembled Genomes from the Global Oceans.</title>
        <authorList>
            <person name="Tully B.J."/>
            <person name="Graham E.D."/>
            <person name="Heidelberg J.F."/>
        </authorList>
    </citation>
    <scope>NUCLEOTIDE SEQUENCE [LARGE SCALE GENOMIC DNA]</scope>
</reference>